<evidence type="ECO:0000259" key="2">
    <source>
        <dbReference type="Pfam" id="PF00622"/>
    </source>
</evidence>
<dbReference type="VEuPathDB" id="FungiDB:H257_13947"/>
<sequence length="229" mass="25023">MAHAALDLPSAASAEGEVPVTPHNNHDECDSTKETEVDGKIDEADDIADAREPEQKKHKPLSTPTNAQPSSPSTTDLQALSWDGDHCGDHVRLSNKTNTMETCILDPEQWNCVLASQAASTFRVRLDNVGRGGDLWVGYCKKDSFVPNGSTRGRFCQILRASAANVTGDETSLPFEDGDVLTVTHHRANHTILFQKNGQDIGIEYEHVTDEPRYPAVVTNSDRVSMTLL</sequence>
<evidence type="ECO:0000256" key="1">
    <source>
        <dbReference type="SAM" id="MobiDB-lite"/>
    </source>
</evidence>
<dbReference type="SUPFAM" id="SSF49899">
    <property type="entry name" value="Concanavalin A-like lectins/glucanases"/>
    <property type="match status" value="1"/>
</dbReference>
<feature type="compositionally biased region" description="Basic and acidic residues" evidence="1">
    <location>
        <begin position="24"/>
        <end position="55"/>
    </location>
</feature>
<dbReference type="InterPro" id="IPR003877">
    <property type="entry name" value="SPRY_dom"/>
</dbReference>
<feature type="domain" description="SPRY" evidence="2">
    <location>
        <begin position="121"/>
        <end position="223"/>
    </location>
</feature>
<protein>
    <recommendedName>
        <fullName evidence="2">SPRY domain-containing protein</fullName>
    </recommendedName>
</protein>
<evidence type="ECO:0000313" key="4">
    <source>
        <dbReference type="Proteomes" id="UP000265427"/>
    </source>
</evidence>
<evidence type="ECO:0000313" key="3">
    <source>
        <dbReference type="EMBL" id="RHX99912.1"/>
    </source>
</evidence>
<dbReference type="InterPro" id="IPR043136">
    <property type="entry name" value="B30.2/SPRY_sf"/>
</dbReference>
<organism evidence="3 4">
    <name type="scientific">Aphanomyces astaci</name>
    <name type="common">Crayfish plague agent</name>
    <dbReference type="NCBI Taxonomy" id="112090"/>
    <lineage>
        <taxon>Eukaryota</taxon>
        <taxon>Sar</taxon>
        <taxon>Stramenopiles</taxon>
        <taxon>Oomycota</taxon>
        <taxon>Saprolegniomycetes</taxon>
        <taxon>Saprolegniales</taxon>
        <taxon>Verrucalvaceae</taxon>
        <taxon>Aphanomyces</taxon>
    </lineage>
</organism>
<gene>
    <name evidence="3" type="ORF">DYB36_009816</name>
</gene>
<dbReference type="Proteomes" id="UP000265427">
    <property type="component" value="Unassembled WGS sequence"/>
</dbReference>
<comment type="caution">
    <text evidence="3">The sequence shown here is derived from an EMBL/GenBank/DDBJ whole genome shotgun (WGS) entry which is preliminary data.</text>
</comment>
<accession>A0A396ZWI8</accession>
<feature type="region of interest" description="Disordered" evidence="1">
    <location>
        <begin position="1"/>
        <end position="77"/>
    </location>
</feature>
<proteinExistence type="predicted"/>
<dbReference type="Pfam" id="PF00622">
    <property type="entry name" value="SPRY"/>
    <property type="match status" value="1"/>
</dbReference>
<feature type="compositionally biased region" description="Polar residues" evidence="1">
    <location>
        <begin position="62"/>
        <end position="77"/>
    </location>
</feature>
<dbReference type="EMBL" id="QUSZ01008809">
    <property type="protein sequence ID" value="RHX99912.1"/>
    <property type="molecule type" value="Genomic_DNA"/>
</dbReference>
<dbReference type="AlphaFoldDB" id="A0A396ZWI8"/>
<reference evidence="3 4" key="1">
    <citation type="submission" date="2018-08" db="EMBL/GenBank/DDBJ databases">
        <title>Aphanomyces genome sequencing and annotation.</title>
        <authorList>
            <person name="Minardi D."/>
            <person name="Oidtmann B."/>
            <person name="Van Der Giezen M."/>
            <person name="Studholme D.J."/>
        </authorList>
    </citation>
    <scope>NUCLEOTIDE SEQUENCE [LARGE SCALE GENOMIC DNA]</scope>
    <source>
        <strain evidence="3 4">Kv</strain>
    </source>
</reference>
<dbReference type="InterPro" id="IPR013320">
    <property type="entry name" value="ConA-like_dom_sf"/>
</dbReference>
<dbReference type="Gene3D" id="2.60.120.920">
    <property type="match status" value="1"/>
</dbReference>
<name>A0A396ZWI8_APHAT</name>